<dbReference type="EMBL" id="JACAZH010000020">
    <property type="protein sequence ID" value="KAF7345155.1"/>
    <property type="molecule type" value="Genomic_DNA"/>
</dbReference>
<gene>
    <name evidence="2" type="ORF">MSAN_01891700</name>
</gene>
<dbReference type="Proteomes" id="UP000623467">
    <property type="component" value="Unassembled WGS sequence"/>
</dbReference>
<feature type="compositionally biased region" description="Basic and acidic residues" evidence="1">
    <location>
        <begin position="515"/>
        <end position="529"/>
    </location>
</feature>
<proteinExistence type="predicted"/>
<evidence type="ECO:0000313" key="3">
    <source>
        <dbReference type="Proteomes" id="UP000623467"/>
    </source>
</evidence>
<dbReference type="AlphaFoldDB" id="A0A8H6XRS7"/>
<feature type="region of interest" description="Disordered" evidence="1">
    <location>
        <begin position="92"/>
        <end position="117"/>
    </location>
</feature>
<organism evidence="2 3">
    <name type="scientific">Mycena sanguinolenta</name>
    <dbReference type="NCBI Taxonomy" id="230812"/>
    <lineage>
        <taxon>Eukaryota</taxon>
        <taxon>Fungi</taxon>
        <taxon>Dikarya</taxon>
        <taxon>Basidiomycota</taxon>
        <taxon>Agaricomycotina</taxon>
        <taxon>Agaricomycetes</taxon>
        <taxon>Agaricomycetidae</taxon>
        <taxon>Agaricales</taxon>
        <taxon>Marasmiineae</taxon>
        <taxon>Mycenaceae</taxon>
        <taxon>Mycena</taxon>
    </lineage>
</organism>
<feature type="compositionally biased region" description="Basic residues" evidence="1">
    <location>
        <begin position="558"/>
        <end position="568"/>
    </location>
</feature>
<keyword evidence="3" id="KW-1185">Reference proteome</keyword>
<feature type="compositionally biased region" description="Basic and acidic residues" evidence="1">
    <location>
        <begin position="471"/>
        <end position="488"/>
    </location>
</feature>
<evidence type="ECO:0000313" key="2">
    <source>
        <dbReference type="EMBL" id="KAF7345155.1"/>
    </source>
</evidence>
<feature type="compositionally biased region" description="Acidic residues" evidence="1">
    <location>
        <begin position="99"/>
        <end position="109"/>
    </location>
</feature>
<feature type="region of interest" description="Disordered" evidence="1">
    <location>
        <begin position="419"/>
        <end position="616"/>
    </location>
</feature>
<accession>A0A8H6XRS7</accession>
<name>A0A8H6XRS7_9AGAR</name>
<comment type="caution">
    <text evidence="2">The sequence shown here is derived from an EMBL/GenBank/DDBJ whole genome shotgun (WGS) entry which is preliminary data.</text>
</comment>
<sequence>MPFPELSHVVTTRSGEFAVPVPNHHQRNWILDVGVRDVDLPSLKGKRALDFYAKVKDEALNQRAFKHVPQPGDAAEEATVLTLMADWKEKNKKTKTVDNDDDDDSENEKEDNNQREGLLRGYPLAGWRVAIQKVISNKGTAQSIRNKAQSKKAQSGVDDSALAKLFGLASYTGRDKFRDECHDEIYEFSKTLPSSMNAGGRFVKAEAMLWAKEDQASWEVAATAEEDVDWTECQQLVVEGFNTMVDRLHATRKFRPFVATMLMAWLNEEGNVVFETEAVPGDIDVGQKFDEKFEQFLKDYVNSMREWAEQPLKDYSATLEQSRKGSTVVFPLTMEGLGHITPTDLAQTVTKFLTESYHVVFGTPEIPWAAVALEPSQYYDAAHFPMSFASTGLADFTFSQWYQLATNLASMAGSGTSGFFRKPSPLDRTPTPCPEDRPQTPTARPDSLPPMPMDVDCRRTPSPRPETPIPRPEDRPRTPSPRPDERPRTPSPSPDQPPRTPSPRPNEPPRPTMLQHDDHPDTPTLRPDEPPCTPTPQHDDRPDTPTLRPDSPPQPPKAPRRVILKLPKRVTEQLLQPQPEQGPQQQQGERRTTTTTKSRCGPQGAEHAPRPLRSVQPASAQLLLQPGAQRQSVRRGSALLRASAQRSVRRVEAQLLVRPNERKELEHCQVGVELELTSNLSSVQT</sequence>
<feature type="compositionally biased region" description="Low complexity" evidence="1">
    <location>
        <begin position="572"/>
        <end position="587"/>
    </location>
</feature>
<protein>
    <submittedName>
        <fullName evidence="2">Uncharacterized protein</fullName>
    </submittedName>
</protein>
<dbReference type="OrthoDB" id="3045294at2759"/>
<reference evidence="2" key="1">
    <citation type="submission" date="2020-05" db="EMBL/GenBank/DDBJ databases">
        <title>Mycena genomes resolve the evolution of fungal bioluminescence.</title>
        <authorList>
            <person name="Tsai I.J."/>
        </authorList>
    </citation>
    <scope>NUCLEOTIDE SEQUENCE</scope>
    <source>
        <strain evidence="2">160909Yilan</strain>
    </source>
</reference>
<dbReference type="PRINTS" id="PR01217">
    <property type="entry name" value="PRICHEXTENSN"/>
</dbReference>
<feature type="compositionally biased region" description="Pro residues" evidence="1">
    <location>
        <begin position="489"/>
        <end position="511"/>
    </location>
</feature>
<evidence type="ECO:0000256" key="1">
    <source>
        <dbReference type="SAM" id="MobiDB-lite"/>
    </source>
</evidence>